<dbReference type="GeneID" id="69054674"/>
<evidence type="ECO:0000313" key="1">
    <source>
        <dbReference type="EMBL" id="CEL25460.1"/>
    </source>
</evidence>
<gene>
    <name evidence="1" type="ORF">MB9_1830</name>
</gene>
<name>A0A0S4FTR8_METFO</name>
<reference evidence="1" key="1">
    <citation type="submission" date="2014-09" db="EMBL/GenBank/DDBJ databases">
        <authorList>
            <person name="Wibberg D."/>
        </authorList>
    </citation>
    <scope>NUCLEOTIDE SEQUENCE [LARGE SCALE GENOMIC DNA]</scope>
    <source>
        <strain evidence="1">Mb9</strain>
    </source>
</reference>
<protein>
    <submittedName>
        <fullName evidence="1">Uncharacterized protein</fullName>
    </submittedName>
</protein>
<dbReference type="Proteomes" id="UP000062768">
    <property type="component" value="Chromosome I"/>
</dbReference>
<accession>A0A0S4FTR8</accession>
<keyword evidence="2" id="KW-1185">Reference proteome</keyword>
<dbReference type="EMBL" id="LN734822">
    <property type="protein sequence ID" value="CEL25460.1"/>
    <property type="molecule type" value="Genomic_DNA"/>
</dbReference>
<dbReference type="AlphaFoldDB" id="A0A0S4FTR8"/>
<sequence length="46" mass="5358">MLTVVLERRLKSLEDDVLGFSWETIRRVDNSVRSFLEEDTYGPGNN</sequence>
<dbReference type="PATRIC" id="fig|2162.10.peg.1904"/>
<evidence type="ECO:0000313" key="2">
    <source>
        <dbReference type="Proteomes" id="UP000062768"/>
    </source>
</evidence>
<organism evidence="1 2">
    <name type="scientific">Methanobacterium formicicum</name>
    <dbReference type="NCBI Taxonomy" id="2162"/>
    <lineage>
        <taxon>Archaea</taxon>
        <taxon>Methanobacteriati</taxon>
        <taxon>Methanobacteriota</taxon>
        <taxon>Methanomada group</taxon>
        <taxon>Methanobacteria</taxon>
        <taxon>Methanobacteriales</taxon>
        <taxon>Methanobacteriaceae</taxon>
        <taxon>Methanobacterium</taxon>
    </lineage>
</organism>
<proteinExistence type="predicted"/>
<dbReference type="RefSeq" id="WP_231553476.1">
    <property type="nucleotide sequence ID" value="NZ_CP006933.1"/>
</dbReference>